<evidence type="ECO:0000313" key="4">
    <source>
        <dbReference type="EMBL" id="MBB5203532.1"/>
    </source>
</evidence>
<feature type="signal peptide" evidence="2">
    <location>
        <begin position="1"/>
        <end position="25"/>
    </location>
</feature>
<dbReference type="Pfam" id="PF13511">
    <property type="entry name" value="DUF4124"/>
    <property type="match status" value="1"/>
</dbReference>
<sequence>MDWPRRTATGLRLVLGLLVMGPASAQIYRWTAPDGSTVMGDRPPPGVNATLVSGKKEAQAAPVDAAKAREQQLQRQDDWQATIRRRSEAASTAAPSARSGPAPRPQGTPTAPQGDCARYRELLDLARNGQLKGCQGSRCWKAESGEVEMLEREGREACARR</sequence>
<keyword evidence="2" id="KW-0732">Signal</keyword>
<feature type="compositionally biased region" description="Basic and acidic residues" evidence="1">
    <location>
        <begin position="66"/>
        <end position="78"/>
    </location>
</feature>
<dbReference type="EMBL" id="JACHHO010000001">
    <property type="protein sequence ID" value="MBB5203532.1"/>
    <property type="molecule type" value="Genomic_DNA"/>
</dbReference>
<feature type="compositionally biased region" description="Low complexity" evidence="1">
    <location>
        <begin position="89"/>
        <end position="101"/>
    </location>
</feature>
<dbReference type="InterPro" id="IPR025392">
    <property type="entry name" value="DUF4124"/>
</dbReference>
<gene>
    <name evidence="4" type="ORF">HNQ51_000825</name>
</gene>
<comment type="caution">
    <text evidence="4">The sequence shown here is derived from an EMBL/GenBank/DDBJ whole genome shotgun (WGS) entry which is preliminary data.</text>
</comment>
<protein>
    <recommendedName>
        <fullName evidence="3">DUF4124 domain-containing protein</fullName>
    </recommendedName>
</protein>
<dbReference type="AlphaFoldDB" id="A0A840S1Y0"/>
<name>A0A840S1Y0_9BURK</name>
<evidence type="ECO:0000259" key="3">
    <source>
        <dbReference type="Pfam" id="PF13511"/>
    </source>
</evidence>
<evidence type="ECO:0000313" key="5">
    <source>
        <dbReference type="Proteomes" id="UP000554837"/>
    </source>
</evidence>
<keyword evidence="5" id="KW-1185">Reference proteome</keyword>
<feature type="domain" description="DUF4124" evidence="3">
    <location>
        <begin position="18"/>
        <end position="67"/>
    </location>
</feature>
<organism evidence="4 5">
    <name type="scientific">Inhella inkyongensis</name>
    <dbReference type="NCBI Taxonomy" id="392593"/>
    <lineage>
        <taxon>Bacteria</taxon>
        <taxon>Pseudomonadati</taxon>
        <taxon>Pseudomonadota</taxon>
        <taxon>Betaproteobacteria</taxon>
        <taxon>Burkholderiales</taxon>
        <taxon>Sphaerotilaceae</taxon>
        <taxon>Inhella</taxon>
    </lineage>
</organism>
<feature type="region of interest" description="Disordered" evidence="1">
    <location>
        <begin position="36"/>
        <end position="116"/>
    </location>
</feature>
<dbReference type="Proteomes" id="UP000554837">
    <property type="component" value="Unassembled WGS sequence"/>
</dbReference>
<evidence type="ECO:0000256" key="2">
    <source>
        <dbReference type="SAM" id="SignalP"/>
    </source>
</evidence>
<feature type="chain" id="PRO_5032303066" description="DUF4124 domain-containing protein" evidence="2">
    <location>
        <begin position="26"/>
        <end position="161"/>
    </location>
</feature>
<accession>A0A840S1Y0</accession>
<proteinExistence type="predicted"/>
<dbReference type="RefSeq" id="WP_138857420.1">
    <property type="nucleotide sequence ID" value="NZ_CP040709.1"/>
</dbReference>
<evidence type="ECO:0000256" key="1">
    <source>
        <dbReference type="SAM" id="MobiDB-lite"/>
    </source>
</evidence>
<reference evidence="4 5" key="1">
    <citation type="submission" date="2020-08" db="EMBL/GenBank/DDBJ databases">
        <title>Genomic Encyclopedia of Type Strains, Phase IV (KMG-IV): sequencing the most valuable type-strain genomes for metagenomic binning, comparative biology and taxonomic classification.</title>
        <authorList>
            <person name="Goeker M."/>
        </authorList>
    </citation>
    <scope>NUCLEOTIDE SEQUENCE [LARGE SCALE GENOMIC DNA]</scope>
    <source>
        <strain evidence="4 5">DSM 23958</strain>
    </source>
</reference>